<dbReference type="RefSeq" id="WP_041017750.1">
    <property type="nucleotide sequence ID" value="NZ_CCEJ010000006.1"/>
</dbReference>
<keyword evidence="3" id="KW-1185">Reference proteome</keyword>
<reference evidence="2" key="1">
    <citation type="submission" date="2013-12" db="EMBL/GenBank/DDBJ databases">
        <authorList>
            <person name="Linke B."/>
        </authorList>
    </citation>
    <scope>NUCLEOTIDE SEQUENCE [LARGE SCALE GENOMIC DNA]</scope>
    <source>
        <strain evidence="2">CRIB-18</strain>
    </source>
</reference>
<dbReference type="eggNOG" id="COG1670">
    <property type="taxonomic scope" value="Bacteria"/>
</dbReference>
<name>A0A090D2B3_9BACT</name>
<dbReference type="Proteomes" id="UP000031552">
    <property type="component" value="Unassembled WGS sequence"/>
</dbReference>
<keyword evidence="2" id="KW-0012">Acyltransferase</keyword>
<accession>A0A090D2B3</accession>
<organism evidence="2 3">
    <name type="scientific">Candidatus Criblamydia sequanensis CRIB-18</name>
    <dbReference type="NCBI Taxonomy" id="1437425"/>
    <lineage>
        <taxon>Bacteria</taxon>
        <taxon>Pseudomonadati</taxon>
        <taxon>Chlamydiota</taxon>
        <taxon>Chlamydiia</taxon>
        <taxon>Parachlamydiales</taxon>
        <taxon>Candidatus Criblamydiaceae</taxon>
        <taxon>Candidatus Criblamydia</taxon>
    </lineage>
</organism>
<dbReference type="PROSITE" id="PS51186">
    <property type="entry name" value="GNAT"/>
    <property type="match status" value="1"/>
</dbReference>
<dbReference type="EC" id="2.3.1.-" evidence="2"/>
<keyword evidence="2" id="KW-0808">Transferase</keyword>
<evidence type="ECO:0000313" key="2">
    <source>
        <dbReference type="EMBL" id="CDR34193.1"/>
    </source>
</evidence>
<gene>
    <name evidence="2" type="ORF">CSEC_1373</name>
</gene>
<dbReference type="PANTHER" id="PTHR43415">
    <property type="entry name" value="SPERMIDINE N(1)-ACETYLTRANSFERASE"/>
    <property type="match status" value="1"/>
</dbReference>
<evidence type="ECO:0000259" key="1">
    <source>
        <dbReference type="PROSITE" id="PS51186"/>
    </source>
</evidence>
<dbReference type="Pfam" id="PF00583">
    <property type="entry name" value="Acetyltransf_1"/>
    <property type="match status" value="1"/>
</dbReference>
<dbReference type="OrthoDB" id="9802340at2"/>
<dbReference type="STRING" id="1437425.CSEC_1373"/>
<dbReference type="EMBL" id="CCEJ010000006">
    <property type="protein sequence ID" value="CDR34193.1"/>
    <property type="molecule type" value="Genomic_DNA"/>
</dbReference>
<proteinExistence type="predicted"/>
<protein>
    <submittedName>
        <fullName evidence="2">Acetyltransferase, GNAT family</fullName>
        <ecNumber evidence="2">2.3.1.-</ecNumber>
    </submittedName>
</protein>
<dbReference type="Gene3D" id="3.40.630.30">
    <property type="match status" value="1"/>
</dbReference>
<dbReference type="InterPro" id="IPR016181">
    <property type="entry name" value="Acyl_CoA_acyltransferase"/>
</dbReference>
<dbReference type="SUPFAM" id="SSF55729">
    <property type="entry name" value="Acyl-CoA N-acyltransferases (Nat)"/>
    <property type="match status" value="1"/>
</dbReference>
<dbReference type="InterPro" id="IPR000182">
    <property type="entry name" value="GNAT_dom"/>
</dbReference>
<feature type="domain" description="N-acetyltransferase" evidence="1">
    <location>
        <begin position="15"/>
        <end position="175"/>
    </location>
</feature>
<reference evidence="2" key="2">
    <citation type="submission" date="2014-09" db="EMBL/GenBank/DDBJ databases">
        <title>Criblamydia sequanensis harbors a mega-plasmid encoding arsenite resistance.</title>
        <authorList>
            <person name="Bertelli C."/>
            <person name="Goesmann A."/>
            <person name="Greub G."/>
        </authorList>
    </citation>
    <scope>NUCLEOTIDE SEQUENCE [LARGE SCALE GENOMIC DNA]</scope>
    <source>
        <strain evidence="2">CRIB-18</strain>
    </source>
</reference>
<dbReference type="AlphaFoldDB" id="A0A090D2B3"/>
<dbReference type="PANTHER" id="PTHR43415:SF3">
    <property type="entry name" value="GNAT-FAMILY ACETYLTRANSFERASE"/>
    <property type="match status" value="1"/>
</dbReference>
<comment type="caution">
    <text evidence="2">The sequence shown here is derived from an EMBL/GenBank/DDBJ whole genome shotgun (WGS) entry which is preliminary data.</text>
</comment>
<dbReference type="GO" id="GO:0016747">
    <property type="term" value="F:acyltransferase activity, transferring groups other than amino-acyl groups"/>
    <property type="evidence" value="ECO:0007669"/>
    <property type="project" value="InterPro"/>
</dbReference>
<evidence type="ECO:0000313" key="3">
    <source>
        <dbReference type="Proteomes" id="UP000031552"/>
    </source>
</evidence>
<dbReference type="CDD" id="cd04301">
    <property type="entry name" value="NAT_SF"/>
    <property type="match status" value="1"/>
</dbReference>
<sequence length="183" mass="21780">MTQKEEDSFRSPLNIEIRYTELQDGPYLKEWLMDKDVGRWFPMADELEVEDAVNRWIAFYRYRASLTATHEGKPVGLTTLYLQPYRKLAHQCEFGIIVAPNYRGKKVGSELLNNLIHLARDKFKIELLHLQVYQENPAIRLYKRFGFVEFGCQTEWIKELNHTYTGRTFMEKRIRPKDTEIKS</sequence>